<evidence type="ECO:0000313" key="2">
    <source>
        <dbReference type="Proteomes" id="UP001189429"/>
    </source>
</evidence>
<reference evidence="1" key="1">
    <citation type="submission" date="2023-10" db="EMBL/GenBank/DDBJ databases">
        <authorList>
            <person name="Chen Y."/>
            <person name="Shah S."/>
            <person name="Dougan E. K."/>
            <person name="Thang M."/>
            <person name="Chan C."/>
        </authorList>
    </citation>
    <scope>NUCLEOTIDE SEQUENCE [LARGE SCALE GENOMIC DNA]</scope>
</reference>
<name>A0ABN9QSM2_9DINO</name>
<comment type="caution">
    <text evidence="1">The sequence shown here is derived from an EMBL/GenBank/DDBJ whole genome shotgun (WGS) entry which is preliminary data.</text>
</comment>
<proteinExistence type="predicted"/>
<organism evidence="1 2">
    <name type="scientific">Prorocentrum cordatum</name>
    <dbReference type="NCBI Taxonomy" id="2364126"/>
    <lineage>
        <taxon>Eukaryota</taxon>
        <taxon>Sar</taxon>
        <taxon>Alveolata</taxon>
        <taxon>Dinophyceae</taxon>
        <taxon>Prorocentrales</taxon>
        <taxon>Prorocentraceae</taxon>
        <taxon>Prorocentrum</taxon>
    </lineage>
</organism>
<accession>A0ABN9QSM2</accession>
<protein>
    <submittedName>
        <fullName evidence="1">Uncharacterized protein</fullName>
    </submittedName>
</protein>
<sequence>MSLNREAKCRKAESQHVKMENEEMEQWAWEKLPPAGSKKDKDMKQLTETFLLEHLPLWEMWVCKKLLSWTTYRRWTRLVLRTFLRTVHHEKWKLDSHGLPVQLLSTKFPTWPAELGHHEKLEMRRPCRESKKSSASAAEIQQNRALRDTIESAKSDFLTQYAEIHEQLSMVTVLNHLRPLCKSWGLVQAGKQEVRGTAAPTTKIKKEVEIKKMETAPTIVGPTIAAHYTQDCQHPRCQLKRGIAKNEPIVKMKPYG</sequence>
<dbReference type="EMBL" id="CAUYUJ010004347">
    <property type="protein sequence ID" value="CAK0809230.1"/>
    <property type="molecule type" value="Genomic_DNA"/>
</dbReference>
<dbReference type="Proteomes" id="UP001189429">
    <property type="component" value="Unassembled WGS sequence"/>
</dbReference>
<evidence type="ECO:0000313" key="1">
    <source>
        <dbReference type="EMBL" id="CAK0809230.1"/>
    </source>
</evidence>
<keyword evidence="2" id="KW-1185">Reference proteome</keyword>
<gene>
    <name evidence="1" type="ORF">PCOR1329_LOCUS14538</name>
</gene>